<reference evidence="2" key="1">
    <citation type="submission" date="2019-11" db="EMBL/GenBank/DDBJ databases">
        <authorList>
            <person name="Feng L."/>
        </authorList>
    </citation>
    <scope>NUCLEOTIDE SEQUENCE</scope>
    <source>
        <strain evidence="2">ECasseliflavusLFYP2</strain>
    </source>
</reference>
<feature type="transmembrane region" description="Helical" evidence="1">
    <location>
        <begin position="7"/>
        <end position="27"/>
    </location>
</feature>
<keyword evidence="1" id="KW-1133">Transmembrane helix</keyword>
<sequence>MTASKFFFRFGIFWLLGIVLLFSYLIFINPKAMYPDWVYRIYIYRNLIENKTIYPHHLMLLASLIHFILSFFFKKIKK</sequence>
<accession>A0A6N3F5T0</accession>
<dbReference type="EMBL" id="CACRTX010000016">
    <property type="protein sequence ID" value="VYU47319.1"/>
    <property type="molecule type" value="Genomic_DNA"/>
</dbReference>
<dbReference type="AlphaFoldDB" id="A0A6N3F5T0"/>
<keyword evidence="1" id="KW-0812">Transmembrane</keyword>
<keyword evidence="1" id="KW-0472">Membrane</keyword>
<protein>
    <submittedName>
        <fullName evidence="2">Uncharacterized protein</fullName>
    </submittedName>
</protein>
<gene>
    <name evidence="2" type="ORF">ECLFYP2_00236</name>
</gene>
<evidence type="ECO:0000256" key="1">
    <source>
        <dbReference type="SAM" id="Phobius"/>
    </source>
</evidence>
<organism evidence="2">
    <name type="scientific">Enterococcus casseliflavus</name>
    <name type="common">Enterococcus flavescens</name>
    <dbReference type="NCBI Taxonomy" id="37734"/>
    <lineage>
        <taxon>Bacteria</taxon>
        <taxon>Bacillati</taxon>
        <taxon>Bacillota</taxon>
        <taxon>Bacilli</taxon>
        <taxon>Lactobacillales</taxon>
        <taxon>Enterococcaceae</taxon>
        <taxon>Enterococcus</taxon>
    </lineage>
</organism>
<feature type="transmembrane region" description="Helical" evidence="1">
    <location>
        <begin position="53"/>
        <end position="73"/>
    </location>
</feature>
<evidence type="ECO:0000313" key="2">
    <source>
        <dbReference type="EMBL" id="VYU47319.1"/>
    </source>
</evidence>
<proteinExistence type="predicted"/>
<name>A0A6N3F5T0_ENTCA</name>